<keyword evidence="1" id="KW-0472">Membrane</keyword>
<proteinExistence type="predicted"/>
<accession>A0A2H0BD15</accession>
<dbReference type="Proteomes" id="UP000229794">
    <property type="component" value="Unassembled WGS sequence"/>
</dbReference>
<name>A0A2H0BD15_9BACT</name>
<organism evidence="2 3">
    <name type="scientific">Candidatus Zambryskibacteria bacterium CG22_combo_CG10-13_8_21_14_all_42_17</name>
    <dbReference type="NCBI Taxonomy" id="1975118"/>
    <lineage>
        <taxon>Bacteria</taxon>
        <taxon>Candidatus Zambryskiibacteriota</taxon>
    </lineage>
</organism>
<feature type="transmembrane region" description="Helical" evidence="1">
    <location>
        <begin position="6"/>
        <end position="23"/>
    </location>
</feature>
<evidence type="ECO:0000256" key="1">
    <source>
        <dbReference type="SAM" id="Phobius"/>
    </source>
</evidence>
<reference evidence="2 3" key="1">
    <citation type="submission" date="2017-09" db="EMBL/GenBank/DDBJ databases">
        <title>Depth-based differentiation of microbial function through sediment-hosted aquifers and enrichment of novel symbionts in the deep terrestrial subsurface.</title>
        <authorList>
            <person name="Probst A.J."/>
            <person name="Ladd B."/>
            <person name="Jarett J.K."/>
            <person name="Geller-Mcgrath D.E."/>
            <person name="Sieber C.M."/>
            <person name="Emerson J.B."/>
            <person name="Anantharaman K."/>
            <person name="Thomas B.C."/>
            <person name="Malmstrom R."/>
            <person name="Stieglmeier M."/>
            <person name="Klingl A."/>
            <person name="Woyke T."/>
            <person name="Ryan C.M."/>
            <person name="Banfield J.F."/>
        </authorList>
    </citation>
    <scope>NUCLEOTIDE SEQUENCE [LARGE SCALE GENOMIC DNA]</scope>
    <source>
        <strain evidence="2">CG22_combo_CG10-13_8_21_14_all_42_17</strain>
    </source>
</reference>
<protein>
    <submittedName>
        <fullName evidence="2">Uncharacterized protein</fullName>
    </submittedName>
</protein>
<gene>
    <name evidence="2" type="ORF">COX06_02870</name>
</gene>
<evidence type="ECO:0000313" key="3">
    <source>
        <dbReference type="Proteomes" id="UP000229794"/>
    </source>
</evidence>
<keyword evidence="1" id="KW-0812">Transmembrane</keyword>
<comment type="caution">
    <text evidence="2">The sequence shown here is derived from an EMBL/GenBank/DDBJ whole genome shotgun (WGS) entry which is preliminary data.</text>
</comment>
<dbReference type="AlphaFoldDB" id="A0A2H0BD15"/>
<dbReference type="EMBL" id="PCST01000037">
    <property type="protein sequence ID" value="PIP55521.1"/>
    <property type="molecule type" value="Genomic_DNA"/>
</dbReference>
<sequence length="171" mass="18612">MSDKIYLGVAVLIIVAVGFYLAYDWRQESQLSLITNFEECAAAGYPVMESYPEQCRTPDGRLFVRDIENSIIPLSDGENGGDGNGPVACTMEAKICPDGSAVGRTGPNCEFATCPGEESSADPITLVEQLVVPWEIAFLLGGDILVTECSRRLVRNRDDRGWASLQDDCII</sequence>
<evidence type="ECO:0000313" key="2">
    <source>
        <dbReference type="EMBL" id="PIP55521.1"/>
    </source>
</evidence>
<keyword evidence="1" id="KW-1133">Transmembrane helix</keyword>